<reference evidence="3 4" key="1">
    <citation type="submission" date="2013-11" db="EMBL/GenBank/DDBJ databases">
        <title>Comparative genomics of Ignicoccus.</title>
        <authorList>
            <person name="Podar M."/>
        </authorList>
    </citation>
    <scope>NUCLEOTIDE SEQUENCE [LARGE SCALE GENOMIC DNA]</scope>
    <source>
        <strain evidence="3 4">DSM 13165</strain>
    </source>
</reference>
<dbReference type="RefSeq" id="WP_075050435.1">
    <property type="nucleotide sequence ID" value="NZ_CP006867.1"/>
</dbReference>
<feature type="domain" description="RNase NYN" evidence="2">
    <location>
        <begin position="45"/>
        <end position="178"/>
    </location>
</feature>
<evidence type="ECO:0000259" key="2">
    <source>
        <dbReference type="Pfam" id="PF11977"/>
    </source>
</evidence>
<dbReference type="GeneID" id="30680849"/>
<keyword evidence="1" id="KW-1133">Transmembrane helix</keyword>
<accession>A0A0U3F9S1</accession>
<dbReference type="KEGG" id="iis:EYM_07390"/>
<dbReference type="AlphaFoldDB" id="A0A0U3F9S1"/>
<protein>
    <recommendedName>
        <fullName evidence="2">RNase NYN domain-containing protein</fullName>
    </recommendedName>
</protein>
<dbReference type="InterPro" id="IPR021869">
    <property type="entry name" value="RNase_Zc3h12_NYN"/>
</dbReference>
<keyword evidence="1" id="KW-0812">Transmembrane</keyword>
<feature type="transmembrane region" description="Helical" evidence="1">
    <location>
        <begin position="6"/>
        <end position="25"/>
    </location>
</feature>
<sequence>MIEIVIAALIASLTSILYITAFPYLKRLIERKRENQNIKIKVPQNVAVLDISNIALYGEKKSKKGSIERALIAIKTLEERGFKVIAIADASLRHKIDKPDKLDKLIELGRVIQAPPNTPADYFILATAENEYGIVISNDSFKEWRERFPWVKDKRRVIRYLIIDGRMYLYPDVRPKKKWKDRTVRTREICIDLEEVQEGYWKNYVM</sequence>
<organism evidence="3 4">
    <name type="scientific">Ignicoccus islandicus DSM 13165</name>
    <dbReference type="NCBI Taxonomy" id="940295"/>
    <lineage>
        <taxon>Archaea</taxon>
        <taxon>Thermoproteota</taxon>
        <taxon>Thermoprotei</taxon>
        <taxon>Desulfurococcales</taxon>
        <taxon>Desulfurococcaceae</taxon>
        <taxon>Ignicoccus</taxon>
    </lineage>
</organism>
<evidence type="ECO:0000256" key="1">
    <source>
        <dbReference type="SAM" id="Phobius"/>
    </source>
</evidence>
<proteinExistence type="predicted"/>
<keyword evidence="4" id="KW-1185">Reference proteome</keyword>
<gene>
    <name evidence="3" type="ORF">EYM_07390</name>
</gene>
<evidence type="ECO:0000313" key="3">
    <source>
        <dbReference type="EMBL" id="ALU12776.1"/>
    </source>
</evidence>
<dbReference type="Proteomes" id="UP000060778">
    <property type="component" value="Chromosome"/>
</dbReference>
<keyword evidence="1" id="KW-0472">Membrane</keyword>
<dbReference type="OrthoDB" id="74167at2157"/>
<dbReference type="STRING" id="940295.EYM_07390"/>
<evidence type="ECO:0000313" key="4">
    <source>
        <dbReference type="Proteomes" id="UP000060778"/>
    </source>
</evidence>
<dbReference type="EMBL" id="CP006867">
    <property type="protein sequence ID" value="ALU12776.1"/>
    <property type="molecule type" value="Genomic_DNA"/>
</dbReference>
<dbReference type="Pfam" id="PF11977">
    <property type="entry name" value="RNase_Zc3h12a"/>
    <property type="match status" value="1"/>
</dbReference>
<dbReference type="Gene3D" id="3.40.50.11980">
    <property type="match status" value="1"/>
</dbReference>
<name>A0A0U3F9S1_9CREN</name>